<sequence length="267" mass="28792">MLQLFGLPRVRCCVCFCGIGPVETCASKGIGCVYLTAPGQTRHQRLVTEIARLRSERVEVLAEGKVPSPPPRASGFRHSYQDSAEESHLVASERLTPTIESQSGGFNSRLDAENIVGLLQSFVVLEEYFSYYIDRTGPLFCLYSHADAEALFLQVTNAPAPWTKPVLCEVSAVGAVSASFSGGRISVAAENYFHSVAKMLIDDCIEVSPVSAVKICTLLAARNMVARPTVALAYVELGLGLTRNRGRSLTCVPGDTKYHVVAESCSA</sequence>
<evidence type="ECO:0000313" key="1">
    <source>
        <dbReference type="EMBL" id="KAJ9129496.1"/>
    </source>
</evidence>
<organism evidence="1 2">
    <name type="scientific">Pleurostoma richardsiae</name>
    <dbReference type="NCBI Taxonomy" id="41990"/>
    <lineage>
        <taxon>Eukaryota</taxon>
        <taxon>Fungi</taxon>
        <taxon>Dikarya</taxon>
        <taxon>Ascomycota</taxon>
        <taxon>Pezizomycotina</taxon>
        <taxon>Sordariomycetes</taxon>
        <taxon>Sordariomycetidae</taxon>
        <taxon>Calosphaeriales</taxon>
        <taxon>Pleurostomataceae</taxon>
        <taxon>Pleurostoma</taxon>
    </lineage>
</organism>
<keyword evidence="2" id="KW-1185">Reference proteome</keyword>
<protein>
    <submittedName>
        <fullName evidence="1">Uncharacterized protein</fullName>
    </submittedName>
</protein>
<name>A0AA38RFI5_9PEZI</name>
<dbReference type="Proteomes" id="UP001174694">
    <property type="component" value="Unassembled WGS sequence"/>
</dbReference>
<proteinExistence type="predicted"/>
<evidence type="ECO:0000313" key="2">
    <source>
        <dbReference type="Proteomes" id="UP001174694"/>
    </source>
</evidence>
<accession>A0AA38RFI5</accession>
<reference evidence="1" key="1">
    <citation type="submission" date="2022-07" db="EMBL/GenBank/DDBJ databases">
        <title>Fungi with potential for degradation of polypropylene.</title>
        <authorList>
            <person name="Gostincar C."/>
        </authorList>
    </citation>
    <scope>NUCLEOTIDE SEQUENCE</scope>
    <source>
        <strain evidence="1">EXF-13308</strain>
    </source>
</reference>
<dbReference type="AlphaFoldDB" id="A0AA38RFI5"/>
<dbReference type="EMBL" id="JANBVO010000180">
    <property type="protein sequence ID" value="KAJ9129496.1"/>
    <property type="molecule type" value="Genomic_DNA"/>
</dbReference>
<comment type="caution">
    <text evidence="1">The sequence shown here is derived from an EMBL/GenBank/DDBJ whole genome shotgun (WGS) entry which is preliminary data.</text>
</comment>
<gene>
    <name evidence="1" type="ORF">NKR23_g12523</name>
</gene>